<feature type="signal peptide" evidence="2">
    <location>
        <begin position="1"/>
        <end position="24"/>
    </location>
</feature>
<feature type="compositionally biased region" description="Pro residues" evidence="1">
    <location>
        <begin position="99"/>
        <end position="120"/>
    </location>
</feature>
<keyword evidence="4" id="KW-1185">Reference proteome</keyword>
<gene>
    <name evidence="3" type="ORF">NX778_02475</name>
</gene>
<name>A0ABT2CSG3_9BURK</name>
<organism evidence="3 4">
    <name type="scientific">Massilia terrae</name>
    <dbReference type="NCBI Taxonomy" id="1811224"/>
    <lineage>
        <taxon>Bacteria</taxon>
        <taxon>Pseudomonadati</taxon>
        <taxon>Pseudomonadota</taxon>
        <taxon>Betaproteobacteria</taxon>
        <taxon>Burkholderiales</taxon>
        <taxon>Oxalobacteraceae</taxon>
        <taxon>Telluria group</taxon>
        <taxon>Massilia</taxon>
    </lineage>
</organism>
<evidence type="ECO:0000256" key="2">
    <source>
        <dbReference type="SAM" id="SignalP"/>
    </source>
</evidence>
<dbReference type="Proteomes" id="UP001204621">
    <property type="component" value="Unassembled WGS sequence"/>
</dbReference>
<sequence length="139" mass="13979">MRLRHYLKPIATLALLTASGLAGATLPPPSPAAAQAAAAKKAAADAQAAKDKQALLATMDTITSRWRSRASAQGWHTNPAVAVATPPQPPAGATAPKPGVTPPAAAQPPSKPAAAPPPMPIKSEKLGTAPPSEDVKKKP</sequence>
<evidence type="ECO:0000256" key="1">
    <source>
        <dbReference type="SAM" id="MobiDB-lite"/>
    </source>
</evidence>
<protein>
    <submittedName>
        <fullName evidence="3">Uncharacterized protein</fullName>
    </submittedName>
</protein>
<feature type="chain" id="PRO_5045919472" evidence="2">
    <location>
        <begin position="25"/>
        <end position="139"/>
    </location>
</feature>
<accession>A0ABT2CSG3</accession>
<feature type="region of interest" description="Disordered" evidence="1">
    <location>
        <begin position="66"/>
        <end position="139"/>
    </location>
</feature>
<dbReference type="EMBL" id="JANUGU010000001">
    <property type="protein sequence ID" value="MCS0656923.1"/>
    <property type="molecule type" value="Genomic_DNA"/>
</dbReference>
<evidence type="ECO:0000313" key="3">
    <source>
        <dbReference type="EMBL" id="MCS0656923.1"/>
    </source>
</evidence>
<feature type="compositionally biased region" description="Polar residues" evidence="1">
    <location>
        <begin position="66"/>
        <end position="76"/>
    </location>
</feature>
<proteinExistence type="predicted"/>
<keyword evidence="2" id="KW-0732">Signal</keyword>
<evidence type="ECO:0000313" key="4">
    <source>
        <dbReference type="Proteomes" id="UP001204621"/>
    </source>
</evidence>
<dbReference type="RefSeq" id="WP_258810093.1">
    <property type="nucleotide sequence ID" value="NZ_JANUGU010000001.1"/>
</dbReference>
<comment type="caution">
    <text evidence="3">The sequence shown here is derived from an EMBL/GenBank/DDBJ whole genome shotgun (WGS) entry which is preliminary data.</text>
</comment>
<reference evidence="3 4" key="1">
    <citation type="submission" date="2022-08" db="EMBL/GenBank/DDBJ databases">
        <title>Reclassification of Massilia species as members of the genera Telluria, Duganella, Pseudoduganella, Mokoshia gen. nov. and Zemynaea gen. nov. using orthogonal and non-orthogonal genome-based approaches.</title>
        <authorList>
            <person name="Bowman J.P."/>
        </authorList>
    </citation>
    <scope>NUCLEOTIDE SEQUENCE [LARGE SCALE GENOMIC DNA]</scope>
    <source>
        <strain evidence="3 4">JCM 31606</strain>
    </source>
</reference>
<feature type="compositionally biased region" description="Low complexity" evidence="1">
    <location>
        <begin position="79"/>
        <end position="98"/>
    </location>
</feature>